<dbReference type="EMBL" id="CAJNOJ010000076">
    <property type="protein sequence ID" value="CAF1046053.1"/>
    <property type="molecule type" value="Genomic_DNA"/>
</dbReference>
<sequence length="260" mass="29835">MTFAKYTIVMSVCLSSTIKYQLTCCPTIHDVPSEIDGATFFAVSDTCLLLINNSVDRLLLFDLSLSSLKTHDIDWPSDTHGAIRDICWAKHINSFLILGENALCSYSPISKQLVIQLQTPSSNDQFWSLTVLGCDAFVLHRCDTLYRYCLPSWILTRTWSRADLISSADQDQYIGQIRAHSSAGTIALLIRLKRNRQWRIDLFDRTMRKLFSGEIIRMASAYPKLQLQPSCGQYAQWTLTNEKYIWSLNSKAHFLERYTR</sequence>
<proteinExistence type="predicted"/>
<protein>
    <submittedName>
        <fullName evidence="1">Uncharacterized protein</fullName>
    </submittedName>
</protein>
<reference evidence="1" key="1">
    <citation type="submission" date="2021-02" db="EMBL/GenBank/DDBJ databases">
        <authorList>
            <person name="Nowell W R."/>
        </authorList>
    </citation>
    <scope>NUCLEOTIDE SEQUENCE</scope>
</reference>
<organism evidence="1 2">
    <name type="scientific">Adineta ricciae</name>
    <name type="common">Rotifer</name>
    <dbReference type="NCBI Taxonomy" id="249248"/>
    <lineage>
        <taxon>Eukaryota</taxon>
        <taxon>Metazoa</taxon>
        <taxon>Spiralia</taxon>
        <taxon>Gnathifera</taxon>
        <taxon>Rotifera</taxon>
        <taxon>Eurotatoria</taxon>
        <taxon>Bdelloidea</taxon>
        <taxon>Adinetida</taxon>
        <taxon>Adinetidae</taxon>
        <taxon>Adineta</taxon>
    </lineage>
</organism>
<name>A0A814K346_ADIRI</name>
<accession>A0A814K346</accession>
<dbReference type="AlphaFoldDB" id="A0A814K346"/>
<dbReference type="OrthoDB" id="9983867at2759"/>
<comment type="caution">
    <text evidence="1">The sequence shown here is derived from an EMBL/GenBank/DDBJ whole genome shotgun (WGS) entry which is preliminary data.</text>
</comment>
<evidence type="ECO:0000313" key="2">
    <source>
        <dbReference type="Proteomes" id="UP000663852"/>
    </source>
</evidence>
<evidence type="ECO:0000313" key="1">
    <source>
        <dbReference type="EMBL" id="CAF1046053.1"/>
    </source>
</evidence>
<dbReference type="Proteomes" id="UP000663852">
    <property type="component" value="Unassembled WGS sequence"/>
</dbReference>
<gene>
    <name evidence="1" type="ORF">EDS130_LOCUS17181</name>
</gene>